<comment type="caution">
    <text evidence="2">The sequence shown here is derived from an EMBL/GenBank/DDBJ whole genome shotgun (WGS) entry which is preliminary data.</text>
</comment>
<sequence>HYNIRGHQYFKTDEIYLAADILCLFSFFSFPVEKQNQIGEAKDQDRKCQSGLRRNIFIRIPKIECIFTPSQGIWEDLQNMNGGQIDDRNAIPFFWF</sequence>
<keyword evidence="1" id="KW-0812">Transmembrane</keyword>
<dbReference type="AlphaFoldDB" id="A0A0F8WPG1"/>
<proteinExistence type="predicted"/>
<evidence type="ECO:0000256" key="1">
    <source>
        <dbReference type="SAM" id="Phobius"/>
    </source>
</evidence>
<name>A0A0F8WPG1_9ZZZZ</name>
<evidence type="ECO:0000313" key="2">
    <source>
        <dbReference type="EMBL" id="KKK58553.1"/>
    </source>
</evidence>
<gene>
    <name evidence="2" type="ORF">LCGC14_3043280</name>
</gene>
<protein>
    <submittedName>
        <fullName evidence="2">Uncharacterized protein</fullName>
    </submittedName>
</protein>
<organism evidence="2">
    <name type="scientific">marine sediment metagenome</name>
    <dbReference type="NCBI Taxonomy" id="412755"/>
    <lineage>
        <taxon>unclassified sequences</taxon>
        <taxon>metagenomes</taxon>
        <taxon>ecological metagenomes</taxon>
    </lineage>
</organism>
<keyword evidence="1" id="KW-1133">Transmembrane helix</keyword>
<accession>A0A0F8WPG1</accession>
<feature type="transmembrane region" description="Helical" evidence="1">
    <location>
        <begin position="15"/>
        <end position="32"/>
    </location>
</feature>
<keyword evidence="1" id="KW-0472">Membrane</keyword>
<dbReference type="EMBL" id="LAZR01063921">
    <property type="protein sequence ID" value="KKK58553.1"/>
    <property type="molecule type" value="Genomic_DNA"/>
</dbReference>
<feature type="non-terminal residue" evidence="2">
    <location>
        <position position="1"/>
    </location>
</feature>
<reference evidence="2" key="1">
    <citation type="journal article" date="2015" name="Nature">
        <title>Complex archaea that bridge the gap between prokaryotes and eukaryotes.</title>
        <authorList>
            <person name="Spang A."/>
            <person name="Saw J.H."/>
            <person name="Jorgensen S.L."/>
            <person name="Zaremba-Niedzwiedzka K."/>
            <person name="Martijn J."/>
            <person name="Lind A.E."/>
            <person name="van Eijk R."/>
            <person name="Schleper C."/>
            <person name="Guy L."/>
            <person name="Ettema T.J."/>
        </authorList>
    </citation>
    <scope>NUCLEOTIDE SEQUENCE</scope>
</reference>